<dbReference type="Proteomes" id="UP000604475">
    <property type="component" value="Unassembled WGS sequence"/>
</dbReference>
<dbReference type="RefSeq" id="WP_203004608.1">
    <property type="nucleotide sequence ID" value="NZ_JADWYV010000125.1"/>
</dbReference>
<evidence type="ECO:0000313" key="3">
    <source>
        <dbReference type="Proteomes" id="UP000604475"/>
    </source>
</evidence>
<dbReference type="InterPro" id="IPR007278">
    <property type="entry name" value="DUF397"/>
</dbReference>
<gene>
    <name evidence="2" type="ORF">I7412_41415</name>
</gene>
<dbReference type="Pfam" id="PF04149">
    <property type="entry name" value="DUF397"/>
    <property type="match status" value="1"/>
</dbReference>
<dbReference type="EMBL" id="JAEACQ010000384">
    <property type="protein sequence ID" value="MBL7633508.1"/>
    <property type="molecule type" value="Genomic_DNA"/>
</dbReference>
<protein>
    <submittedName>
        <fullName evidence="2">DUF397 domain-containing protein</fullName>
    </submittedName>
</protein>
<proteinExistence type="predicted"/>
<accession>A0A937UTX2</accession>
<sequence length="90" mass="9632">MKPHTVPAQIAVFSGSEDRAGEGAGTPPAGAWRRSSFCGADTACVDVAIGPRGIAVRDSKDPHGPVLRFSAREWETFLLGVHNREFELGR</sequence>
<evidence type="ECO:0000259" key="1">
    <source>
        <dbReference type="Pfam" id="PF04149"/>
    </source>
</evidence>
<evidence type="ECO:0000313" key="2">
    <source>
        <dbReference type="EMBL" id="MBL7633508.1"/>
    </source>
</evidence>
<dbReference type="AlphaFoldDB" id="A0A937UTX2"/>
<feature type="domain" description="DUF397" evidence="1">
    <location>
        <begin position="31"/>
        <end position="81"/>
    </location>
</feature>
<comment type="caution">
    <text evidence="2">The sequence shown here is derived from an EMBL/GenBank/DDBJ whole genome shotgun (WGS) entry which is preliminary data.</text>
</comment>
<organism evidence="2 3">
    <name type="scientific">Frankia nepalensis</name>
    <dbReference type="NCBI Taxonomy" id="1836974"/>
    <lineage>
        <taxon>Bacteria</taxon>
        <taxon>Bacillati</taxon>
        <taxon>Actinomycetota</taxon>
        <taxon>Actinomycetes</taxon>
        <taxon>Frankiales</taxon>
        <taxon>Frankiaceae</taxon>
        <taxon>Frankia</taxon>
    </lineage>
</organism>
<reference evidence="2" key="1">
    <citation type="submission" date="2020-12" db="EMBL/GenBank/DDBJ databases">
        <title>Genomic characterization of non-nitrogen-fixing Frankia strains.</title>
        <authorList>
            <person name="Carlos-Shanley C."/>
            <person name="Guerra T."/>
            <person name="Hahn D."/>
        </authorList>
    </citation>
    <scope>NUCLEOTIDE SEQUENCE</scope>
    <source>
        <strain evidence="2">CN6</strain>
    </source>
</reference>
<keyword evidence="3" id="KW-1185">Reference proteome</keyword>
<name>A0A937UTX2_9ACTN</name>